<comment type="catalytic activity">
    <reaction evidence="1">
        <text>Exonucleolytic cleavage in the 3'- to 5'-direction to yield nucleoside 5'-phosphates.</text>
        <dbReference type="EC" id="3.1.11.2"/>
    </reaction>
</comment>
<dbReference type="EC" id="3.1.11.2" evidence="3"/>
<reference evidence="11" key="1">
    <citation type="submission" date="2019-06" db="EMBL/GenBank/DDBJ databases">
        <authorList>
            <consortium name="Wellcome Sanger Institute Data Sharing"/>
        </authorList>
    </citation>
    <scope>NUCLEOTIDE SEQUENCE [LARGE SCALE GENOMIC DNA]</scope>
</reference>
<keyword evidence="6" id="KW-0378">Hydrolase</keyword>
<dbReference type="Proteomes" id="UP000472267">
    <property type="component" value="Chromosome 14"/>
</dbReference>
<keyword evidence="9" id="KW-0464">Manganese</keyword>
<dbReference type="GO" id="GO:0046872">
    <property type="term" value="F:metal ion binding"/>
    <property type="evidence" value="ECO:0007669"/>
    <property type="project" value="UniProtKB-KW"/>
</dbReference>
<accession>A0A672FVW4</accession>
<feature type="binding site" evidence="9">
    <location>
        <position position="10"/>
    </location>
    <ligand>
        <name>Mg(2+)</name>
        <dbReference type="ChEBI" id="CHEBI:18420"/>
        <label>1</label>
    </ligand>
</feature>
<dbReference type="OMA" id="KLHVISW"/>
<proteinExistence type="inferred from homology"/>
<dbReference type="GO" id="GO:0006284">
    <property type="term" value="P:base-excision repair"/>
    <property type="evidence" value="ECO:0007669"/>
    <property type="project" value="TreeGrafter"/>
</dbReference>
<keyword evidence="4 9" id="KW-0479">Metal-binding</keyword>
<evidence type="ECO:0000256" key="7">
    <source>
        <dbReference type="ARBA" id="ARBA00022842"/>
    </source>
</evidence>
<protein>
    <recommendedName>
        <fullName evidence="3">exodeoxyribonuclease III</fullName>
        <ecNumber evidence="3">3.1.11.2</ecNumber>
    </recommendedName>
</protein>
<evidence type="ECO:0000256" key="9">
    <source>
        <dbReference type="PIRSR" id="PIRSR604808-2"/>
    </source>
</evidence>
<evidence type="ECO:0000259" key="10">
    <source>
        <dbReference type="Pfam" id="PF03372"/>
    </source>
</evidence>
<comment type="similarity">
    <text evidence="2">Belongs to the DNA repair enzymes AP/ExoA family.</text>
</comment>
<evidence type="ECO:0000256" key="8">
    <source>
        <dbReference type="ARBA" id="ARBA00023204"/>
    </source>
</evidence>
<comment type="cofactor">
    <cofactor evidence="9">
        <name>Mg(2+)</name>
        <dbReference type="ChEBI" id="CHEBI:18420"/>
    </cofactor>
    <cofactor evidence="9">
        <name>Mn(2+)</name>
        <dbReference type="ChEBI" id="CHEBI:29035"/>
    </cofactor>
    <text evidence="9">Probably binds two magnesium or manganese ions per subunit.</text>
</comment>
<evidence type="ECO:0000256" key="6">
    <source>
        <dbReference type="ARBA" id="ARBA00022801"/>
    </source>
</evidence>
<feature type="binding site" evidence="9">
    <location>
        <position position="39"/>
    </location>
    <ligand>
        <name>Mg(2+)</name>
        <dbReference type="ChEBI" id="CHEBI:18420"/>
        <label>1</label>
    </ligand>
</feature>
<dbReference type="GO" id="GO:0008311">
    <property type="term" value="F:double-stranded DNA 3'-5' DNA exonuclease activity"/>
    <property type="evidence" value="ECO:0007669"/>
    <property type="project" value="UniProtKB-EC"/>
</dbReference>
<dbReference type="InterPro" id="IPR005135">
    <property type="entry name" value="Endo/exonuclease/phosphatase"/>
</dbReference>
<keyword evidence="7 9" id="KW-0460">Magnesium</keyword>
<dbReference type="InterPro" id="IPR004808">
    <property type="entry name" value="AP_endonuc_1"/>
</dbReference>
<dbReference type="CDD" id="cd09076">
    <property type="entry name" value="L1-EN"/>
    <property type="match status" value="1"/>
</dbReference>
<keyword evidence="5" id="KW-0227">DNA damage</keyword>
<dbReference type="Pfam" id="PF03372">
    <property type="entry name" value="Exo_endo_phos"/>
    <property type="match status" value="1"/>
</dbReference>
<dbReference type="GO" id="GO:0005634">
    <property type="term" value="C:nucleus"/>
    <property type="evidence" value="ECO:0007669"/>
    <property type="project" value="TreeGrafter"/>
</dbReference>
<evidence type="ECO:0000313" key="12">
    <source>
        <dbReference type="Proteomes" id="UP000472267"/>
    </source>
</evidence>
<evidence type="ECO:0000313" key="11">
    <source>
        <dbReference type="Ensembl" id="ENSSFAP00005008975.1"/>
    </source>
</evidence>
<feature type="domain" description="Endonuclease/exonuclease/phosphatase" evidence="10">
    <location>
        <begin position="4"/>
        <end position="199"/>
    </location>
</feature>
<dbReference type="PANTHER" id="PTHR22748:SF26">
    <property type="entry name" value="ENDONUCLEASE_EXONUCLEASE_PHOSPHATASE DOMAIN-CONTAINING PROTEIN"/>
    <property type="match status" value="1"/>
</dbReference>
<keyword evidence="12" id="KW-1185">Reference proteome</keyword>
<dbReference type="GO" id="GO:0003906">
    <property type="term" value="F:DNA-(apurinic or apyrimidinic site) endonuclease activity"/>
    <property type="evidence" value="ECO:0007669"/>
    <property type="project" value="TreeGrafter"/>
</dbReference>
<dbReference type="PANTHER" id="PTHR22748">
    <property type="entry name" value="AP ENDONUCLEASE"/>
    <property type="match status" value="1"/>
</dbReference>
<evidence type="ECO:0000256" key="4">
    <source>
        <dbReference type="ARBA" id="ARBA00022723"/>
    </source>
</evidence>
<reference evidence="11" key="2">
    <citation type="submission" date="2025-08" db="UniProtKB">
        <authorList>
            <consortium name="Ensembl"/>
        </authorList>
    </citation>
    <scope>IDENTIFICATION</scope>
</reference>
<name>A0A672FVW4_SALFA</name>
<reference evidence="11" key="3">
    <citation type="submission" date="2025-09" db="UniProtKB">
        <authorList>
            <consortium name="Ensembl"/>
        </authorList>
    </citation>
    <scope>IDENTIFICATION</scope>
</reference>
<keyword evidence="8" id="KW-0234">DNA repair</keyword>
<sequence length="245" mass="28222">MDKFNVLSLNARGLNSPPKRFSVLDLLQRKNIHFAFIQETHLLETDTHRFSNKHYNVVASSCYTKKSKGVLIAIKRNLSFINLGPGGSDDGRISYCKISCNGMKIALVCVYAPNNFDENFFTSLNCMLFDLSDFQLLIGGDFNAAWLHEIDRTGGREGNFSYFSARHKTFSRIDYIFISKPLFEEICCSEMIPFPLSDHRAVFCSLQIKTGHPRASCWRFNTSLLQNEAFKQKLKQELDFFYQYK</sequence>
<dbReference type="Ensembl" id="ENSSFAT00005009409.1">
    <property type="protein sequence ID" value="ENSSFAP00005008975.1"/>
    <property type="gene ID" value="ENSSFAG00005005202.1"/>
</dbReference>
<dbReference type="GO" id="GO:0008081">
    <property type="term" value="F:phosphoric diester hydrolase activity"/>
    <property type="evidence" value="ECO:0007669"/>
    <property type="project" value="TreeGrafter"/>
</dbReference>
<dbReference type="Gene3D" id="3.60.10.10">
    <property type="entry name" value="Endonuclease/exonuclease/phosphatase"/>
    <property type="match status" value="1"/>
</dbReference>
<evidence type="ECO:0000256" key="5">
    <source>
        <dbReference type="ARBA" id="ARBA00022763"/>
    </source>
</evidence>
<evidence type="ECO:0000256" key="1">
    <source>
        <dbReference type="ARBA" id="ARBA00000493"/>
    </source>
</evidence>
<dbReference type="AlphaFoldDB" id="A0A672FVW4"/>
<evidence type="ECO:0000256" key="3">
    <source>
        <dbReference type="ARBA" id="ARBA00012115"/>
    </source>
</evidence>
<organism evidence="11 12">
    <name type="scientific">Salarias fasciatus</name>
    <name type="common">Jewelled blenny</name>
    <name type="synonym">Blennius fasciatus</name>
    <dbReference type="NCBI Taxonomy" id="181472"/>
    <lineage>
        <taxon>Eukaryota</taxon>
        <taxon>Metazoa</taxon>
        <taxon>Chordata</taxon>
        <taxon>Craniata</taxon>
        <taxon>Vertebrata</taxon>
        <taxon>Euteleostomi</taxon>
        <taxon>Actinopterygii</taxon>
        <taxon>Neopterygii</taxon>
        <taxon>Teleostei</taxon>
        <taxon>Neoteleostei</taxon>
        <taxon>Acanthomorphata</taxon>
        <taxon>Ovalentaria</taxon>
        <taxon>Blenniimorphae</taxon>
        <taxon>Blenniiformes</taxon>
        <taxon>Blennioidei</taxon>
        <taxon>Blenniidae</taxon>
        <taxon>Salariinae</taxon>
        <taxon>Salarias</taxon>
    </lineage>
</organism>
<dbReference type="InterPro" id="IPR036691">
    <property type="entry name" value="Endo/exonu/phosph_ase_sf"/>
</dbReference>
<dbReference type="SUPFAM" id="SSF56219">
    <property type="entry name" value="DNase I-like"/>
    <property type="match status" value="1"/>
</dbReference>
<evidence type="ECO:0000256" key="2">
    <source>
        <dbReference type="ARBA" id="ARBA00007092"/>
    </source>
</evidence>
<dbReference type="InParanoid" id="A0A672FVW4"/>